<sequence length="138" mass="14916">MGTPDSTVASIGFYGDDLDPSEISRALGCEPTVGVAKGGTWTTEKGVEKFARTGSWRLVAERCPAADLDAQIGILLSKMNDDLEAWQTLAGRFRGRVFCGVFLASGNDGLTLRPETQLMIGQRGLMLDLDIYEQTDPD</sequence>
<reference evidence="1 2" key="1">
    <citation type="submission" date="2020-08" db="EMBL/GenBank/DDBJ databases">
        <title>Genomic Encyclopedia of Type Strains, Phase IV (KMG-IV): sequencing the most valuable type-strain genomes for metagenomic binning, comparative biology and taxonomic classification.</title>
        <authorList>
            <person name="Goeker M."/>
        </authorList>
    </citation>
    <scope>NUCLEOTIDE SEQUENCE [LARGE SCALE GENOMIC DNA]</scope>
    <source>
        <strain evidence="1 2">DSM 4731</strain>
    </source>
</reference>
<dbReference type="RefSeq" id="WP_183218142.1">
    <property type="nucleotide sequence ID" value="NZ_CAJFZW010000019.1"/>
</dbReference>
<evidence type="ECO:0008006" key="3">
    <source>
        <dbReference type="Google" id="ProtNLM"/>
    </source>
</evidence>
<protein>
    <recommendedName>
        <fullName evidence="3">DUF4279 domain-containing protein</fullName>
    </recommendedName>
</protein>
<evidence type="ECO:0000313" key="2">
    <source>
        <dbReference type="Proteomes" id="UP000527324"/>
    </source>
</evidence>
<keyword evidence="2" id="KW-1185">Reference proteome</keyword>
<organism evidence="1 2">
    <name type="scientific">Brevundimonas aurantiaca</name>
    <dbReference type="NCBI Taxonomy" id="74316"/>
    <lineage>
        <taxon>Bacteria</taxon>
        <taxon>Pseudomonadati</taxon>
        <taxon>Pseudomonadota</taxon>
        <taxon>Alphaproteobacteria</taxon>
        <taxon>Caulobacterales</taxon>
        <taxon>Caulobacteraceae</taxon>
        <taxon>Brevundimonas</taxon>
    </lineage>
</organism>
<proteinExistence type="predicted"/>
<comment type="caution">
    <text evidence="1">The sequence shown here is derived from an EMBL/GenBank/DDBJ whole genome shotgun (WGS) entry which is preliminary data.</text>
</comment>
<gene>
    <name evidence="1" type="ORF">GGQ93_003041</name>
</gene>
<dbReference type="AlphaFoldDB" id="A0A7W9C9R5"/>
<dbReference type="InterPro" id="IPR025459">
    <property type="entry name" value="DUF4279"/>
</dbReference>
<dbReference type="Pfam" id="PF14106">
    <property type="entry name" value="DUF4279"/>
    <property type="match status" value="1"/>
</dbReference>
<dbReference type="EMBL" id="JACHOQ010000012">
    <property type="protein sequence ID" value="MBB5741302.1"/>
    <property type="molecule type" value="Genomic_DNA"/>
</dbReference>
<dbReference type="Proteomes" id="UP000527324">
    <property type="component" value="Unassembled WGS sequence"/>
</dbReference>
<accession>A0A7W9C9R5</accession>
<name>A0A7W9C9R5_9CAUL</name>
<evidence type="ECO:0000313" key="1">
    <source>
        <dbReference type="EMBL" id="MBB5741302.1"/>
    </source>
</evidence>